<protein>
    <submittedName>
        <fullName evidence="1">Peptidyl-prolyl cis-trans isomerase fpr2</fullName>
    </submittedName>
</protein>
<keyword evidence="1" id="KW-0413">Isomerase</keyword>
<evidence type="ECO:0000313" key="1">
    <source>
        <dbReference type="EMBL" id="KAJ9103808.1"/>
    </source>
</evidence>
<evidence type="ECO:0000313" key="2">
    <source>
        <dbReference type="Proteomes" id="UP001227268"/>
    </source>
</evidence>
<dbReference type="Proteomes" id="UP001227268">
    <property type="component" value="Unassembled WGS sequence"/>
</dbReference>
<keyword evidence="2" id="KW-1185">Reference proteome</keyword>
<name>A0ACC2VWK0_9TREE</name>
<sequence>MTSSEDAKGTLDAPISAIGRASTTGNHIVDYTGTLASNGEKFDSSRDRNRPFEFTRLLDMCVSEKRKLTIPAELGYGSRGAGGVIPGGATLIFDVELLGIKNREAPKKEEL</sequence>
<organism evidence="1 2">
    <name type="scientific">Naganishia friedmannii</name>
    <dbReference type="NCBI Taxonomy" id="89922"/>
    <lineage>
        <taxon>Eukaryota</taxon>
        <taxon>Fungi</taxon>
        <taxon>Dikarya</taxon>
        <taxon>Basidiomycota</taxon>
        <taxon>Agaricomycotina</taxon>
        <taxon>Tremellomycetes</taxon>
        <taxon>Filobasidiales</taxon>
        <taxon>Filobasidiaceae</taxon>
        <taxon>Naganishia</taxon>
    </lineage>
</organism>
<gene>
    <name evidence="1" type="primary">FPR2</name>
    <name evidence="1" type="ORF">QFC21_002270</name>
</gene>
<comment type="caution">
    <text evidence="1">The sequence shown here is derived from an EMBL/GenBank/DDBJ whole genome shotgun (WGS) entry which is preliminary data.</text>
</comment>
<accession>A0ACC2VWK0</accession>
<reference evidence="1" key="1">
    <citation type="submission" date="2023-04" db="EMBL/GenBank/DDBJ databases">
        <title>Draft Genome sequencing of Naganishia species isolated from polar environments using Oxford Nanopore Technology.</title>
        <authorList>
            <person name="Leo P."/>
            <person name="Venkateswaran K."/>
        </authorList>
    </citation>
    <scope>NUCLEOTIDE SEQUENCE</scope>
    <source>
        <strain evidence="1">MNA-CCFEE 5423</strain>
    </source>
</reference>
<proteinExistence type="predicted"/>
<dbReference type="EMBL" id="JASBWT010000006">
    <property type="protein sequence ID" value="KAJ9103808.1"/>
    <property type="molecule type" value="Genomic_DNA"/>
</dbReference>